<sequence length="209" mass="23201">MIKEAVVETVQEIEYAIKHGADRVELCDNLSVGGTTPSIGMIEIATEMCKANNVEIAVMIRPRGGNFVYSLYDFEIMQRDITAIKRCDIDYFVFGCLTDDDTLNEWQMKTLKQLASPKQVVCHMAFDQIHLQGQIKALHQLIDIGFTRLLTHGGPADSDIFDNLNQLGKLVVNSGGDIEIMPGGGLNKFNVQKLLAAFPFQEVHGTQIV</sequence>
<comment type="similarity">
    <text evidence="1 2">Belongs to the CutC family.</text>
</comment>
<dbReference type="Proteomes" id="UP000240400">
    <property type="component" value="Unassembled WGS sequence"/>
</dbReference>
<comment type="subcellular location">
    <subcellularLocation>
        <location evidence="2">Cytoplasm</location>
    </subcellularLocation>
</comment>
<comment type="caution">
    <text evidence="2">Once thought to be involved in copper homeostasis, experiments in E.coli have shown this is not the case.</text>
</comment>
<dbReference type="GeneID" id="66776615"/>
<name>A0A291JK31_9STAP</name>
<dbReference type="InterPro" id="IPR005627">
    <property type="entry name" value="CutC-like"/>
</dbReference>
<evidence type="ECO:0000256" key="1">
    <source>
        <dbReference type="ARBA" id="ARBA00007768"/>
    </source>
</evidence>
<gene>
    <name evidence="2" type="primary">cutC</name>
    <name evidence="3" type="ORF">BUZ61_07055</name>
</gene>
<dbReference type="EMBL" id="PZHR01000030">
    <property type="protein sequence ID" value="PTK59055.1"/>
    <property type="molecule type" value="Genomic_DNA"/>
</dbReference>
<dbReference type="KEGG" id="snl:BJD96_05850"/>
<dbReference type="GO" id="GO:0005737">
    <property type="term" value="C:cytoplasm"/>
    <property type="evidence" value="ECO:0007669"/>
    <property type="project" value="UniProtKB-SubCell"/>
</dbReference>
<organism evidence="3 4">
    <name type="scientific">Staphylococcus nepalensis</name>
    <dbReference type="NCBI Taxonomy" id="214473"/>
    <lineage>
        <taxon>Bacteria</taxon>
        <taxon>Bacillati</taxon>
        <taxon>Bacillota</taxon>
        <taxon>Bacilli</taxon>
        <taxon>Bacillales</taxon>
        <taxon>Staphylococcaceae</taxon>
        <taxon>Staphylococcus</taxon>
    </lineage>
</organism>
<evidence type="ECO:0000256" key="2">
    <source>
        <dbReference type="HAMAP-Rule" id="MF_00795"/>
    </source>
</evidence>
<keyword evidence="2" id="KW-0963">Cytoplasm</keyword>
<evidence type="ECO:0000313" key="3">
    <source>
        <dbReference type="EMBL" id="PTK59055.1"/>
    </source>
</evidence>
<protein>
    <recommendedName>
        <fullName evidence="2">PF03932 family protein CutC</fullName>
    </recommendedName>
</protein>
<comment type="caution">
    <text evidence="3">The sequence shown here is derived from an EMBL/GenBank/DDBJ whole genome shotgun (WGS) entry which is preliminary data.</text>
</comment>
<dbReference type="HAMAP" id="MF_00795">
    <property type="entry name" value="CutC"/>
    <property type="match status" value="1"/>
</dbReference>
<dbReference type="OrthoDB" id="9815677at2"/>
<dbReference type="Gene3D" id="3.20.20.380">
    <property type="entry name" value="Copper homeostasis (CutC) domain"/>
    <property type="match status" value="1"/>
</dbReference>
<dbReference type="SUPFAM" id="SSF110395">
    <property type="entry name" value="CutC-like"/>
    <property type="match status" value="1"/>
</dbReference>
<dbReference type="PANTHER" id="PTHR12598">
    <property type="entry name" value="COPPER HOMEOSTASIS PROTEIN CUTC"/>
    <property type="match status" value="1"/>
</dbReference>
<dbReference type="Pfam" id="PF03932">
    <property type="entry name" value="CutC"/>
    <property type="match status" value="1"/>
</dbReference>
<dbReference type="GO" id="GO:0005507">
    <property type="term" value="F:copper ion binding"/>
    <property type="evidence" value="ECO:0007669"/>
    <property type="project" value="TreeGrafter"/>
</dbReference>
<reference evidence="3 4" key="1">
    <citation type="journal article" date="2016" name="Front. Microbiol.">
        <title>Comprehensive Phylogenetic Analysis of Bovine Non-aureus Staphylococci Species Based on Whole-Genome Sequencing.</title>
        <authorList>
            <person name="Naushad S."/>
            <person name="Barkema H.W."/>
            <person name="Luby C."/>
            <person name="Condas L.A."/>
            <person name="Nobrega D.B."/>
            <person name="Carson D.A."/>
            <person name="De Buck J."/>
        </authorList>
    </citation>
    <scope>NUCLEOTIDE SEQUENCE [LARGE SCALE GENOMIC DNA]</scope>
    <source>
        <strain evidence="3 4">SNUC 4337</strain>
    </source>
</reference>
<evidence type="ECO:0000313" key="4">
    <source>
        <dbReference type="Proteomes" id="UP000240400"/>
    </source>
</evidence>
<dbReference type="InterPro" id="IPR036822">
    <property type="entry name" value="CutC-like_dom_sf"/>
</dbReference>
<accession>A0A291JK31</accession>
<dbReference type="PANTHER" id="PTHR12598:SF0">
    <property type="entry name" value="COPPER HOMEOSTASIS PROTEIN CUTC HOMOLOG"/>
    <property type="match status" value="1"/>
</dbReference>
<proteinExistence type="inferred from homology"/>
<dbReference type="AlphaFoldDB" id="A0A291JK31"/>
<dbReference type="RefSeq" id="WP_096809198.1">
    <property type="nucleotide sequence ID" value="NZ_CP017459.1"/>
</dbReference>